<protein>
    <submittedName>
        <fullName evidence="1">Uncharacterized protein</fullName>
    </submittedName>
</protein>
<accession>A0A8S5PZE5</accession>
<organism evidence="1">
    <name type="scientific">Siphoviridae sp. ctMOb8</name>
    <dbReference type="NCBI Taxonomy" id="2825460"/>
    <lineage>
        <taxon>Viruses</taxon>
        <taxon>Duplodnaviria</taxon>
        <taxon>Heunggongvirae</taxon>
        <taxon>Uroviricota</taxon>
        <taxon>Caudoviricetes</taxon>
    </lineage>
</organism>
<evidence type="ECO:0000313" key="1">
    <source>
        <dbReference type="EMBL" id="DAE12128.1"/>
    </source>
</evidence>
<dbReference type="EMBL" id="BK015544">
    <property type="protein sequence ID" value="DAE12128.1"/>
    <property type="molecule type" value="Genomic_DNA"/>
</dbReference>
<reference evidence="1" key="1">
    <citation type="journal article" date="2021" name="Proc. Natl. Acad. Sci. U.S.A.">
        <title>A Catalog of Tens of Thousands of Viruses from Human Metagenomes Reveals Hidden Associations with Chronic Diseases.</title>
        <authorList>
            <person name="Tisza M.J."/>
            <person name="Buck C.B."/>
        </authorList>
    </citation>
    <scope>NUCLEOTIDE SEQUENCE</scope>
    <source>
        <strain evidence="1">CtMOb8</strain>
    </source>
</reference>
<sequence length="36" mass="4107">MNFKTVKTILTAAQEKKQYGEIDLKSGSCCNFFFQS</sequence>
<proteinExistence type="predicted"/>
<name>A0A8S5PZE5_9CAUD</name>